<gene>
    <name evidence="2" type="ORF">HELGO_WM23670</name>
</gene>
<dbReference type="EMBL" id="CACVAX010000048">
    <property type="protein sequence ID" value="CAA6817261.1"/>
    <property type="molecule type" value="Genomic_DNA"/>
</dbReference>
<dbReference type="Gene3D" id="3.40.50.300">
    <property type="entry name" value="P-loop containing nucleotide triphosphate hydrolases"/>
    <property type="match status" value="1"/>
</dbReference>
<dbReference type="Pfam" id="PF13401">
    <property type="entry name" value="AAA_22"/>
    <property type="match status" value="1"/>
</dbReference>
<organism evidence="2">
    <name type="scientific">uncultured Sulfurovum sp</name>
    <dbReference type="NCBI Taxonomy" id="269237"/>
    <lineage>
        <taxon>Bacteria</taxon>
        <taxon>Pseudomonadati</taxon>
        <taxon>Campylobacterota</taxon>
        <taxon>Epsilonproteobacteria</taxon>
        <taxon>Campylobacterales</taxon>
        <taxon>Sulfurovaceae</taxon>
        <taxon>Sulfurovum</taxon>
        <taxon>environmental samples</taxon>
    </lineage>
</organism>
<accession>A0A6S6T2E0</accession>
<evidence type="ECO:0000313" key="2">
    <source>
        <dbReference type="EMBL" id="CAA6817261.1"/>
    </source>
</evidence>
<name>A0A6S6T2E0_9BACT</name>
<protein>
    <recommendedName>
        <fullName evidence="1">ORC1/DEAH AAA+ ATPase domain-containing protein</fullName>
    </recommendedName>
</protein>
<sequence>MKLGKTMKNQFLRPSFTQNIYEHYIVKGNSLNIFGAKGVGKSRFIEDLKLLSDDETHFVVLNMRELRTDYKKFIERLEKKLGIDDGFDTVEEVLAKFERKKGKKVLVIKHFEYLFENNRNDKFNFDFFEQLNSFKNSEDVSLLIVSTNNYRHEAFYKGGELTTSPLDVAVEPITSLMQKEIEGELKRRIDKEFGFQLLAMMIIGKKYPYDLINFIVKEIKFGNYDSSDFLENNFDRWDKKFSRSNDVSKYLWIWTHIKKINPTNFMNILKEIVLWLKKKD</sequence>
<dbReference type="GO" id="GO:0016887">
    <property type="term" value="F:ATP hydrolysis activity"/>
    <property type="evidence" value="ECO:0007669"/>
    <property type="project" value="InterPro"/>
</dbReference>
<evidence type="ECO:0000259" key="1">
    <source>
        <dbReference type="Pfam" id="PF13401"/>
    </source>
</evidence>
<proteinExistence type="predicted"/>
<reference evidence="2" key="1">
    <citation type="submission" date="2020-01" db="EMBL/GenBank/DDBJ databases">
        <authorList>
            <person name="Meier V. D."/>
            <person name="Meier V D."/>
        </authorList>
    </citation>
    <scope>NUCLEOTIDE SEQUENCE</scope>
    <source>
        <strain evidence="2">HLG_WM_MAG_04</strain>
    </source>
</reference>
<dbReference type="InterPro" id="IPR049945">
    <property type="entry name" value="AAA_22"/>
</dbReference>
<dbReference type="AlphaFoldDB" id="A0A6S6T2E0"/>
<dbReference type="SUPFAM" id="SSF52540">
    <property type="entry name" value="P-loop containing nucleoside triphosphate hydrolases"/>
    <property type="match status" value="1"/>
</dbReference>
<dbReference type="InterPro" id="IPR027417">
    <property type="entry name" value="P-loop_NTPase"/>
</dbReference>
<feature type="domain" description="ORC1/DEAH AAA+ ATPase" evidence="1">
    <location>
        <begin position="30"/>
        <end position="149"/>
    </location>
</feature>